<evidence type="ECO:0000313" key="13">
    <source>
        <dbReference type="Proteomes" id="UP000039324"/>
    </source>
</evidence>
<comment type="similarity">
    <text evidence="2 10">Belongs to the glutamate--cysteine ligase type 3 family.</text>
</comment>
<evidence type="ECO:0000256" key="6">
    <source>
        <dbReference type="ARBA" id="ARBA00022741"/>
    </source>
</evidence>
<gene>
    <name evidence="11" type="ORF">PBRA_003834</name>
    <name evidence="12" type="ORF">PLBR_LOCUS1564</name>
</gene>
<evidence type="ECO:0000313" key="12">
    <source>
        <dbReference type="EMBL" id="SPQ94349.1"/>
    </source>
</evidence>
<evidence type="ECO:0000256" key="7">
    <source>
        <dbReference type="ARBA" id="ARBA00022840"/>
    </source>
</evidence>
<keyword evidence="6 10" id="KW-0547">Nucleotide-binding</keyword>
<dbReference type="PANTHER" id="PTHR11164">
    <property type="entry name" value="GLUTAMATE CYSTEINE LIGASE"/>
    <property type="match status" value="1"/>
</dbReference>
<dbReference type="Proteomes" id="UP000290189">
    <property type="component" value="Unassembled WGS sequence"/>
</dbReference>
<dbReference type="InterPro" id="IPR004308">
    <property type="entry name" value="GCS"/>
</dbReference>
<protein>
    <recommendedName>
        <fullName evidence="3 10">Glutamate--cysteine ligase</fullName>
        <ecNumber evidence="3 10">6.3.2.2</ecNumber>
    </recommendedName>
    <alternativeName>
        <fullName evidence="9 10">Gamma-ECS</fullName>
    </alternativeName>
    <alternativeName>
        <fullName evidence="8 10">Gamma-glutamylcysteine synthetase</fullName>
    </alternativeName>
</protein>
<dbReference type="STRING" id="37360.A0A0G4IIF9"/>
<keyword evidence="13" id="KW-1185">Reference proteome</keyword>
<dbReference type="Pfam" id="PF03074">
    <property type="entry name" value="GCS"/>
    <property type="match status" value="1"/>
</dbReference>
<keyword evidence="5 10" id="KW-0317">Glutathione biosynthesis</keyword>
<dbReference type="FunFam" id="3.30.590.50:FF:000002">
    <property type="entry name" value="Glutamate--cysteine ligase catalytic subunit"/>
    <property type="match status" value="1"/>
</dbReference>
<dbReference type="Proteomes" id="UP000039324">
    <property type="component" value="Unassembled WGS sequence"/>
</dbReference>
<keyword evidence="12" id="KW-0496">Mitochondrion</keyword>
<sequence length="685" mass="77279">MGLLAVGSPLSWEQSQQYLQHVKKHGIAQFIATYRRLKDRSNDAFLWGDEIEYLLVRLDRSTKSARLLLVAHDLLLKLSHLDDHFKSKVVFHPEYGQFMVETTPGTPYGGFTTHLPLVESNMLLRRHLIHKALPTVNDRLMSMASFPLLGVGTHTDPPLPAGGPITTSSYVPDAVMNPHPRFPCLTENIRKRRTDKVCITVPLFKDKNTPDAASVPAPTKNKWGELQGDSHDTIHMDAMAFGMGCCCLQVTFQCRNIDEARHLYDQLAILSPIMLALTAASPFFKGRIADTDVRWNVISQSVDDRTPYERGLTDDNGGTGQLRLKKSRYSSIDAFIGTSDAMLDAYNDVDLAMHDEHLQLLLAEGIDERLARHVAHLFVRDPLVVFSETIDIDDETETDHFESIQSTNWNTVRFKPPPAHSTTGWRVEFRSMEVQITDFENAAFTVFVALLSRAILFLELNLYLPISLCDVNLERAHARDAVMTQKFYIRTLPKSDCAPCQSPMDQDMFQELTIKEIMCGKEEQSCKFPGMIAFVVAYLDVIKCDERSRALIDEYIDFIQMRASGNLMTAASWMRRFVDRHPDYQHDSNLPQSTVYDLIECCDALAESRLHCPQFLPPLGESHRAILELSNAAAQSPFANGVPLIIDLDKESSDARSVCQIIQLASKARRLVDLRPEPFAKDGHC</sequence>
<dbReference type="OMA" id="IAHMFIR"/>
<dbReference type="GO" id="GO:0006750">
    <property type="term" value="P:glutathione biosynthetic process"/>
    <property type="evidence" value="ECO:0007669"/>
    <property type="project" value="UniProtKB-UniRule"/>
</dbReference>
<dbReference type="SUPFAM" id="SSF55931">
    <property type="entry name" value="Glutamine synthetase/guanido kinase"/>
    <property type="match status" value="1"/>
</dbReference>
<keyword evidence="4 10" id="KW-0436">Ligase</keyword>
<evidence type="ECO:0000256" key="2">
    <source>
        <dbReference type="ARBA" id="ARBA00008100"/>
    </source>
</evidence>
<dbReference type="UniPathway" id="UPA00142">
    <property type="reaction ID" value="UER00209"/>
</dbReference>
<accession>A0A0G4IIF9</accession>
<evidence type="ECO:0000256" key="10">
    <source>
        <dbReference type="RuleBase" id="RU367135"/>
    </source>
</evidence>
<evidence type="ECO:0000313" key="11">
    <source>
        <dbReference type="EMBL" id="CEO95021.1"/>
    </source>
</evidence>
<dbReference type="EC" id="6.3.2.2" evidence="3 10"/>
<evidence type="ECO:0000256" key="4">
    <source>
        <dbReference type="ARBA" id="ARBA00022598"/>
    </source>
</evidence>
<dbReference type="PANTHER" id="PTHR11164:SF0">
    <property type="entry name" value="GLUTAMATE--CYSTEINE LIGASE CATALYTIC SUBUNIT"/>
    <property type="match status" value="1"/>
</dbReference>
<comment type="catalytic activity">
    <reaction evidence="10">
        <text>L-cysteine + L-glutamate + ATP = gamma-L-glutamyl-L-cysteine + ADP + phosphate + H(+)</text>
        <dbReference type="Rhea" id="RHEA:13285"/>
        <dbReference type="ChEBI" id="CHEBI:15378"/>
        <dbReference type="ChEBI" id="CHEBI:29985"/>
        <dbReference type="ChEBI" id="CHEBI:30616"/>
        <dbReference type="ChEBI" id="CHEBI:35235"/>
        <dbReference type="ChEBI" id="CHEBI:43474"/>
        <dbReference type="ChEBI" id="CHEBI:58173"/>
        <dbReference type="ChEBI" id="CHEBI:456216"/>
        <dbReference type="EC" id="6.3.2.2"/>
    </reaction>
</comment>
<name>A0A0G4IIF9_PLABS</name>
<geneLocation type="mitochondrion" evidence="12"/>
<dbReference type="Gene3D" id="3.30.590.50">
    <property type="match status" value="2"/>
</dbReference>
<evidence type="ECO:0000256" key="1">
    <source>
        <dbReference type="ARBA" id="ARBA00005006"/>
    </source>
</evidence>
<evidence type="ECO:0000313" key="14">
    <source>
        <dbReference type="Proteomes" id="UP000290189"/>
    </source>
</evidence>
<dbReference type="Gene3D" id="1.10.8.960">
    <property type="match status" value="1"/>
</dbReference>
<dbReference type="EMBL" id="OVEO01000002">
    <property type="protein sequence ID" value="SPQ94349.1"/>
    <property type="molecule type" value="Genomic_DNA"/>
</dbReference>
<proteinExistence type="inferred from homology"/>
<keyword evidence="7 10" id="KW-0067">ATP-binding</keyword>
<dbReference type="GO" id="GO:0005524">
    <property type="term" value="F:ATP binding"/>
    <property type="evidence" value="ECO:0007669"/>
    <property type="project" value="UniProtKB-UniRule"/>
</dbReference>
<evidence type="ECO:0000256" key="9">
    <source>
        <dbReference type="ARBA" id="ARBA00032122"/>
    </source>
</evidence>
<evidence type="ECO:0000256" key="8">
    <source>
        <dbReference type="ARBA" id="ARBA00030585"/>
    </source>
</evidence>
<evidence type="ECO:0000256" key="3">
    <source>
        <dbReference type="ARBA" id="ARBA00012220"/>
    </source>
</evidence>
<organism evidence="11 13">
    <name type="scientific">Plasmodiophora brassicae</name>
    <name type="common">Clubroot disease agent</name>
    <dbReference type="NCBI Taxonomy" id="37360"/>
    <lineage>
        <taxon>Eukaryota</taxon>
        <taxon>Sar</taxon>
        <taxon>Rhizaria</taxon>
        <taxon>Endomyxa</taxon>
        <taxon>Phytomyxea</taxon>
        <taxon>Plasmodiophorida</taxon>
        <taxon>Plasmodiophoridae</taxon>
        <taxon>Plasmodiophora</taxon>
    </lineage>
</organism>
<dbReference type="AlphaFoldDB" id="A0A0G4IIF9"/>
<dbReference type="OrthoDB" id="7939818at2759"/>
<dbReference type="GO" id="GO:0004357">
    <property type="term" value="F:glutamate-cysteine ligase activity"/>
    <property type="evidence" value="ECO:0007669"/>
    <property type="project" value="UniProtKB-UniRule"/>
</dbReference>
<reference evidence="11 13" key="1">
    <citation type="submission" date="2015-02" db="EMBL/GenBank/DDBJ databases">
        <authorList>
            <person name="Chooi Y.-H."/>
        </authorList>
    </citation>
    <scope>NUCLEOTIDE SEQUENCE [LARGE SCALE GENOMIC DNA]</scope>
    <source>
        <strain evidence="11">E3</strain>
    </source>
</reference>
<dbReference type="EMBL" id="CDSF01000002">
    <property type="protein sequence ID" value="CEO95021.1"/>
    <property type="molecule type" value="Genomic_DNA"/>
</dbReference>
<comment type="pathway">
    <text evidence="1 10">Sulfur metabolism; glutathione biosynthesis; glutathione from L-cysteine and L-glutamate: step 1/2.</text>
</comment>
<dbReference type="InterPro" id="IPR014746">
    <property type="entry name" value="Gln_synth/guanido_kin_cat_dom"/>
</dbReference>
<evidence type="ECO:0000256" key="5">
    <source>
        <dbReference type="ARBA" id="ARBA00022684"/>
    </source>
</evidence>
<reference evidence="12 14" key="2">
    <citation type="submission" date="2018-03" db="EMBL/GenBank/DDBJ databases">
        <authorList>
            <person name="Fogelqvist J."/>
        </authorList>
    </citation>
    <scope>NUCLEOTIDE SEQUENCE [LARGE SCALE GENOMIC DNA]</scope>
</reference>